<feature type="signal peptide" evidence="1">
    <location>
        <begin position="1"/>
        <end position="25"/>
    </location>
</feature>
<dbReference type="RefSeq" id="WP_110377011.1">
    <property type="nucleotide sequence ID" value="NZ_CAKNFM010000006.1"/>
</dbReference>
<dbReference type="EMBL" id="QJJK01000011">
    <property type="protein sequence ID" value="PXW54539.1"/>
    <property type="molecule type" value="Genomic_DNA"/>
</dbReference>
<evidence type="ECO:0000313" key="3">
    <source>
        <dbReference type="Proteomes" id="UP000248021"/>
    </source>
</evidence>
<protein>
    <submittedName>
        <fullName evidence="2">Papain like cysteine protease AvrRpt2</fullName>
    </submittedName>
</protein>
<gene>
    <name evidence="2" type="ORF">C7450_11170</name>
</gene>
<keyword evidence="2" id="KW-0378">Hydrolase</keyword>
<name>A0A2V3TXL3_9HYPH</name>
<comment type="caution">
    <text evidence="2">The sequence shown here is derived from an EMBL/GenBank/DDBJ whole genome shotgun (WGS) entry which is preliminary data.</text>
</comment>
<keyword evidence="3" id="KW-1185">Reference proteome</keyword>
<feature type="chain" id="PRO_5041067737" evidence="1">
    <location>
        <begin position="26"/>
        <end position="231"/>
    </location>
</feature>
<dbReference type="Proteomes" id="UP000248021">
    <property type="component" value="Unassembled WGS sequence"/>
</dbReference>
<dbReference type="AlphaFoldDB" id="A0A2V3TXL3"/>
<keyword evidence="2" id="KW-0645">Protease</keyword>
<evidence type="ECO:0000256" key="1">
    <source>
        <dbReference type="SAM" id="SignalP"/>
    </source>
</evidence>
<dbReference type="GO" id="GO:0008233">
    <property type="term" value="F:peptidase activity"/>
    <property type="evidence" value="ECO:0007669"/>
    <property type="project" value="UniProtKB-KW"/>
</dbReference>
<organism evidence="2 3">
    <name type="scientific">Chelatococcus asaccharovorans</name>
    <dbReference type="NCBI Taxonomy" id="28210"/>
    <lineage>
        <taxon>Bacteria</taxon>
        <taxon>Pseudomonadati</taxon>
        <taxon>Pseudomonadota</taxon>
        <taxon>Alphaproteobacteria</taxon>
        <taxon>Hyphomicrobiales</taxon>
        <taxon>Chelatococcaceae</taxon>
        <taxon>Chelatococcus</taxon>
    </lineage>
</organism>
<evidence type="ECO:0000313" key="2">
    <source>
        <dbReference type="EMBL" id="PXW54539.1"/>
    </source>
</evidence>
<reference evidence="2 3" key="1">
    <citation type="submission" date="2018-05" db="EMBL/GenBank/DDBJ databases">
        <title>Genomic Encyclopedia of Type Strains, Phase IV (KMG-IV): sequencing the most valuable type-strain genomes for metagenomic binning, comparative biology and taxonomic classification.</title>
        <authorList>
            <person name="Goeker M."/>
        </authorList>
    </citation>
    <scope>NUCLEOTIDE SEQUENCE [LARGE SCALE GENOMIC DNA]</scope>
    <source>
        <strain evidence="2 3">DSM 6462</strain>
    </source>
</reference>
<keyword evidence="1" id="KW-0732">Signal</keyword>
<dbReference type="GO" id="GO:0006508">
    <property type="term" value="P:proteolysis"/>
    <property type="evidence" value="ECO:0007669"/>
    <property type="project" value="UniProtKB-KW"/>
</dbReference>
<dbReference type="OrthoDB" id="5148996at2"/>
<sequence length="231" mass="24807">MNLMNRRSLMTGIAALCASTSVGHAATRCSASGGIQTCTSGLELSKFDPVRQRCEEWCWAACIQAVFSMKGRETAQEWAVEKIFGSNTCRGATTPQIIQAINGEWIDQYGFKFRAGAERLPDAAMSVSTSVLPQQADKIPSNAALNMFSNDGAKRVVAELDAGNPLIIGVAGAAIGHATVLTAATYTKDSNGFIGLKELVVRDPWPANPNRRTLQASEVRGVMTIVRVWLD</sequence>
<accession>A0A2V3TXL3</accession>
<proteinExistence type="predicted"/>